<keyword evidence="2" id="KW-1185">Reference proteome</keyword>
<dbReference type="EMBL" id="JAAGAX010000004">
    <property type="protein sequence ID" value="KAF2317743.1"/>
    <property type="molecule type" value="Genomic_DNA"/>
</dbReference>
<gene>
    <name evidence="1" type="ORF">GH714_039729</name>
</gene>
<proteinExistence type="predicted"/>
<dbReference type="AlphaFoldDB" id="A0A6A6MZY3"/>
<evidence type="ECO:0000313" key="1">
    <source>
        <dbReference type="EMBL" id="KAF2317743.1"/>
    </source>
</evidence>
<organism evidence="1 2">
    <name type="scientific">Hevea brasiliensis</name>
    <name type="common">Para rubber tree</name>
    <name type="synonym">Siphonia brasiliensis</name>
    <dbReference type="NCBI Taxonomy" id="3981"/>
    <lineage>
        <taxon>Eukaryota</taxon>
        <taxon>Viridiplantae</taxon>
        <taxon>Streptophyta</taxon>
        <taxon>Embryophyta</taxon>
        <taxon>Tracheophyta</taxon>
        <taxon>Spermatophyta</taxon>
        <taxon>Magnoliopsida</taxon>
        <taxon>eudicotyledons</taxon>
        <taxon>Gunneridae</taxon>
        <taxon>Pentapetalae</taxon>
        <taxon>rosids</taxon>
        <taxon>fabids</taxon>
        <taxon>Malpighiales</taxon>
        <taxon>Euphorbiaceae</taxon>
        <taxon>Crotonoideae</taxon>
        <taxon>Micrandreae</taxon>
        <taxon>Hevea</taxon>
    </lineage>
</organism>
<dbReference type="Proteomes" id="UP000467840">
    <property type="component" value="Chromosome 6"/>
</dbReference>
<reference evidence="1 2" key="1">
    <citation type="journal article" date="2020" name="Mol. Plant">
        <title>The Chromosome-Based Rubber Tree Genome Provides New Insights into Spurge Genome Evolution and Rubber Biosynthesis.</title>
        <authorList>
            <person name="Liu J."/>
            <person name="Shi C."/>
            <person name="Shi C.C."/>
            <person name="Li W."/>
            <person name="Zhang Q.J."/>
            <person name="Zhang Y."/>
            <person name="Li K."/>
            <person name="Lu H.F."/>
            <person name="Shi C."/>
            <person name="Zhu S.T."/>
            <person name="Xiao Z.Y."/>
            <person name="Nan H."/>
            <person name="Yue Y."/>
            <person name="Zhu X.G."/>
            <person name="Wu Y."/>
            <person name="Hong X.N."/>
            <person name="Fan G.Y."/>
            <person name="Tong Y."/>
            <person name="Zhang D."/>
            <person name="Mao C.L."/>
            <person name="Liu Y.L."/>
            <person name="Hao S.J."/>
            <person name="Liu W.Q."/>
            <person name="Lv M.Q."/>
            <person name="Zhang H.B."/>
            <person name="Liu Y."/>
            <person name="Hu-Tang G.R."/>
            <person name="Wang J.P."/>
            <person name="Wang J.H."/>
            <person name="Sun Y.H."/>
            <person name="Ni S.B."/>
            <person name="Chen W.B."/>
            <person name="Zhang X.C."/>
            <person name="Jiao Y.N."/>
            <person name="Eichler E.E."/>
            <person name="Li G.H."/>
            <person name="Liu X."/>
            <person name="Gao L.Z."/>
        </authorList>
    </citation>
    <scope>NUCLEOTIDE SEQUENCE [LARGE SCALE GENOMIC DNA]</scope>
    <source>
        <strain evidence="2">cv. GT1</strain>
        <tissue evidence="1">Leaf</tissue>
    </source>
</reference>
<evidence type="ECO:0000313" key="2">
    <source>
        <dbReference type="Proteomes" id="UP000467840"/>
    </source>
</evidence>
<accession>A0A6A6MZY3</accession>
<sequence length="156" mass="17991">MEVVAMVMVEAETYNDMEEVEISLEEKVMYSRMEVVAMVMVEAETLIYEEVEIFLVEEVMCNDIEVAVREMEEVEIYSSMVGVLNALVGVEIYIYKVDASHTLVEVVTCNNRWVVNLLRWRWGLYSYGGCSHALVEAETCKRMEHVAHVVVMHNKV</sequence>
<name>A0A6A6MZY3_HEVBR</name>
<protein>
    <submittedName>
        <fullName evidence="1">Uncharacterized protein</fullName>
    </submittedName>
</protein>
<comment type="caution">
    <text evidence="1">The sequence shown here is derived from an EMBL/GenBank/DDBJ whole genome shotgun (WGS) entry which is preliminary data.</text>
</comment>